<dbReference type="STRING" id="4829.A0A168LU37"/>
<dbReference type="Pfam" id="PF02891">
    <property type="entry name" value="zf-MIZ"/>
    <property type="match status" value="1"/>
</dbReference>
<reference evidence="7" key="1">
    <citation type="submission" date="2016-04" db="EMBL/GenBank/DDBJ databases">
        <authorList>
            <person name="Evans L.H."/>
            <person name="Alamgir A."/>
            <person name="Owens N."/>
            <person name="Weber N.D."/>
            <person name="Virtaneva K."/>
            <person name="Barbian K."/>
            <person name="Babar A."/>
            <person name="Rosenke K."/>
        </authorList>
    </citation>
    <scope>NUCLEOTIDE SEQUENCE [LARGE SCALE GENOMIC DNA]</scope>
    <source>
        <strain evidence="7">CBS 101.48</strain>
    </source>
</reference>
<dbReference type="OMA" id="SHIRQND"/>
<evidence type="ECO:0000256" key="3">
    <source>
        <dbReference type="ARBA" id="ARBA00022833"/>
    </source>
</evidence>
<keyword evidence="8" id="KW-1185">Reference proteome</keyword>
<evidence type="ECO:0000256" key="4">
    <source>
        <dbReference type="PROSITE-ProRule" id="PRU00452"/>
    </source>
</evidence>
<dbReference type="InterPro" id="IPR004181">
    <property type="entry name" value="Znf_MIZ"/>
</dbReference>
<accession>A0A168LU37</accession>
<sequence length="490" mass="56833">MEIFMEPANLFLFNKTKLNIIHQYLLDHDLTKVKKPSIRAKQPDHAQLLIDLIYPGYPIAKAREQAGRQDRESRSAISKKGAIYFAYDQLPTTDAFERWDELVRLESPAIPPETCQENETWTYRYTINAKKLEQNLDRNGKHSIRLHLYVWMSPRHSLFPHFTSLKFNGVEAWCEKDKETVGNRFKYVDITDKLDWESIKSGESDMVDLEFSLDETMIASMVKYVTICNVWEKSSTELVCQLYTQTASFCISSAMTANRDTGQIQRKALDLLDQCPPKDRWCLDKTETLLLDCGRAFHSDLDPRCHRQNDDSDDDLMMGNEYISLMDPILLTKIIHPARGNFCRHVSCFDAKCFLKCYLLEQLWKCPICHIQIRGIQDLYIDHRLKQAIVSYPDQSRFIYLQDGTYQSEHEYQQACDEPPLPSQRPLSPLVLKQQSLSPTPLSPLPQSDSDSDIDPLDISDVLDEKDQDNPASKRQKIDRQHQDITLLLD</sequence>
<evidence type="ECO:0000256" key="2">
    <source>
        <dbReference type="ARBA" id="ARBA00022771"/>
    </source>
</evidence>
<dbReference type="GO" id="GO:0061665">
    <property type="term" value="F:SUMO ligase activity"/>
    <property type="evidence" value="ECO:0007669"/>
    <property type="project" value="TreeGrafter"/>
</dbReference>
<feature type="domain" description="SP-RING-type" evidence="6">
    <location>
        <begin position="312"/>
        <end position="394"/>
    </location>
</feature>
<gene>
    <name evidence="7" type="primary">ABSGL_03004.1 scaffold 4097</name>
</gene>
<dbReference type="InParanoid" id="A0A168LU37"/>
<dbReference type="CDD" id="cd16650">
    <property type="entry name" value="SP-RING_PIAS-like"/>
    <property type="match status" value="1"/>
</dbReference>
<dbReference type="OrthoDB" id="28127at2759"/>
<dbReference type="InterPro" id="IPR013083">
    <property type="entry name" value="Znf_RING/FYVE/PHD"/>
</dbReference>
<keyword evidence="2 4" id="KW-0863">Zinc-finger</keyword>
<evidence type="ECO:0000259" key="6">
    <source>
        <dbReference type="PROSITE" id="PS51044"/>
    </source>
</evidence>
<dbReference type="GO" id="GO:0008270">
    <property type="term" value="F:zinc ion binding"/>
    <property type="evidence" value="ECO:0007669"/>
    <property type="project" value="UniProtKB-KW"/>
</dbReference>
<dbReference type="PANTHER" id="PTHR10782">
    <property type="entry name" value="ZINC FINGER MIZ DOMAIN-CONTAINING PROTEIN"/>
    <property type="match status" value="1"/>
</dbReference>
<evidence type="ECO:0000313" key="7">
    <source>
        <dbReference type="EMBL" id="SAL97507.1"/>
    </source>
</evidence>
<keyword evidence="1" id="KW-0479">Metal-binding</keyword>
<dbReference type="Gene3D" id="3.30.40.10">
    <property type="entry name" value="Zinc/RING finger domain, C3HC4 (zinc finger)"/>
    <property type="match status" value="1"/>
</dbReference>
<evidence type="ECO:0000256" key="5">
    <source>
        <dbReference type="SAM" id="MobiDB-lite"/>
    </source>
</evidence>
<feature type="compositionally biased region" description="Low complexity" evidence="5">
    <location>
        <begin position="438"/>
        <end position="449"/>
    </location>
</feature>
<proteinExistence type="predicted"/>
<dbReference type="PANTHER" id="PTHR10782:SF4">
    <property type="entry name" value="TONALLI, ISOFORM E"/>
    <property type="match status" value="1"/>
</dbReference>
<name>A0A168LU37_ABSGL</name>
<keyword evidence="3" id="KW-0862">Zinc</keyword>
<dbReference type="AlphaFoldDB" id="A0A168LU37"/>
<evidence type="ECO:0000256" key="1">
    <source>
        <dbReference type="ARBA" id="ARBA00022723"/>
    </source>
</evidence>
<dbReference type="Proteomes" id="UP000078561">
    <property type="component" value="Unassembled WGS sequence"/>
</dbReference>
<feature type="compositionally biased region" description="Acidic residues" evidence="5">
    <location>
        <begin position="450"/>
        <end position="462"/>
    </location>
</feature>
<organism evidence="7">
    <name type="scientific">Absidia glauca</name>
    <name type="common">Pin mould</name>
    <dbReference type="NCBI Taxonomy" id="4829"/>
    <lineage>
        <taxon>Eukaryota</taxon>
        <taxon>Fungi</taxon>
        <taxon>Fungi incertae sedis</taxon>
        <taxon>Mucoromycota</taxon>
        <taxon>Mucoromycotina</taxon>
        <taxon>Mucoromycetes</taxon>
        <taxon>Mucorales</taxon>
        <taxon>Cunninghamellaceae</taxon>
        <taxon>Absidia</taxon>
    </lineage>
</organism>
<dbReference type="PROSITE" id="PS51044">
    <property type="entry name" value="ZF_SP_RING"/>
    <property type="match status" value="1"/>
</dbReference>
<dbReference type="GO" id="GO:0016925">
    <property type="term" value="P:protein sumoylation"/>
    <property type="evidence" value="ECO:0007669"/>
    <property type="project" value="TreeGrafter"/>
</dbReference>
<dbReference type="EMBL" id="LT551811">
    <property type="protein sequence ID" value="SAL97507.1"/>
    <property type="molecule type" value="Genomic_DNA"/>
</dbReference>
<protein>
    <recommendedName>
        <fullName evidence="6">SP-RING-type domain-containing protein</fullName>
    </recommendedName>
</protein>
<evidence type="ECO:0000313" key="8">
    <source>
        <dbReference type="Proteomes" id="UP000078561"/>
    </source>
</evidence>
<feature type="region of interest" description="Disordered" evidence="5">
    <location>
        <begin position="438"/>
        <end position="490"/>
    </location>
</feature>
<dbReference type="GO" id="GO:0000785">
    <property type="term" value="C:chromatin"/>
    <property type="evidence" value="ECO:0007669"/>
    <property type="project" value="TreeGrafter"/>
</dbReference>